<reference evidence="10 11" key="1">
    <citation type="journal article" date="2016" name="Nat. Commun.">
        <title>Thousands of microbial genomes shed light on interconnected biogeochemical processes in an aquifer system.</title>
        <authorList>
            <person name="Anantharaman K."/>
            <person name="Brown C.T."/>
            <person name="Hug L.A."/>
            <person name="Sharon I."/>
            <person name="Castelle C.J."/>
            <person name="Probst A.J."/>
            <person name="Thomas B.C."/>
            <person name="Singh A."/>
            <person name="Wilkins M.J."/>
            <person name="Karaoz U."/>
            <person name="Brodie E.L."/>
            <person name="Williams K.H."/>
            <person name="Hubbard S.S."/>
            <person name="Banfield J.F."/>
        </authorList>
    </citation>
    <scope>NUCLEOTIDE SEQUENCE [LARGE SCALE GENOMIC DNA]</scope>
</reference>
<keyword evidence="3" id="KW-0328">Glycosyltransferase</keyword>
<evidence type="ECO:0000256" key="8">
    <source>
        <dbReference type="SAM" id="Phobius"/>
    </source>
</evidence>
<keyword evidence="4" id="KW-0808">Transferase</keyword>
<feature type="transmembrane region" description="Helical" evidence="8">
    <location>
        <begin position="179"/>
        <end position="196"/>
    </location>
</feature>
<dbReference type="STRING" id="1802117.A3J54_03610"/>
<name>A0A1G2G7L3_9BACT</name>
<evidence type="ECO:0000256" key="3">
    <source>
        <dbReference type="ARBA" id="ARBA00022676"/>
    </source>
</evidence>
<dbReference type="EMBL" id="MHNN01000014">
    <property type="protein sequence ID" value="OGZ46255.1"/>
    <property type="molecule type" value="Genomic_DNA"/>
</dbReference>
<protein>
    <recommendedName>
        <fullName evidence="9">Glycosyltransferase RgtA/B/C/D-like domain-containing protein</fullName>
    </recommendedName>
</protein>
<evidence type="ECO:0000256" key="5">
    <source>
        <dbReference type="ARBA" id="ARBA00022692"/>
    </source>
</evidence>
<feature type="transmembrane region" description="Helical" evidence="8">
    <location>
        <begin position="121"/>
        <end position="142"/>
    </location>
</feature>
<dbReference type="GO" id="GO:0005886">
    <property type="term" value="C:plasma membrane"/>
    <property type="evidence" value="ECO:0007669"/>
    <property type="project" value="UniProtKB-SubCell"/>
</dbReference>
<evidence type="ECO:0000256" key="2">
    <source>
        <dbReference type="ARBA" id="ARBA00022475"/>
    </source>
</evidence>
<keyword evidence="2" id="KW-1003">Cell membrane</keyword>
<feature type="transmembrane region" description="Helical" evidence="8">
    <location>
        <begin position="393"/>
        <end position="414"/>
    </location>
</feature>
<feature type="transmembrane region" description="Helical" evidence="8">
    <location>
        <begin position="202"/>
        <end position="235"/>
    </location>
</feature>
<evidence type="ECO:0000256" key="6">
    <source>
        <dbReference type="ARBA" id="ARBA00022989"/>
    </source>
</evidence>
<dbReference type="AlphaFoldDB" id="A0A1G2G7L3"/>
<dbReference type="GO" id="GO:0009103">
    <property type="term" value="P:lipopolysaccharide biosynthetic process"/>
    <property type="evidence" value="ECO:0007669"/>
    <property type="project" value="UniProtKB-ARBA"/>
</dbReference>
<keyword evidence="7 8" id="KW-0472">Membrane</keyword>
<evidence type="ECO:0000256" key="4">
    <source>
        <dbReference type="ARBA" id="ARBA00022679"/>
    </source>
</evidence>
<dbReference type="InterPro" id="IPR050297">
    <property type="entry name" value="LipidA_mod_glycosyltrf_83"/>
</dbReference>
<dbReference type="InterPro" id="IPR038731">
    <property type="entry name" value="RgtA/B/C-like"/>
</dbReference>
<feature type="transmembrane region" description="Helical" evidence="8">
    <location>
        <begin position="247"/>
        <end position="272"/>
    </location>
</feature>
<dbReference type="Pfam" id="PF13231">
    <property type="entry name" value="PMT_2"/>
    <property type="match status" value="1"/>
</dbReference>
<feature type="transmembrane region" description="Helical" evidence="8">
    <location>
        <begin position="148"/>
        <end position="167"/>
    </location>
</feature>
<evidence type="ECO:0000256" key="7">
    <source>
        <dbReference type="ARBA" id="ARBA00023136"/>
    </source>
</evidence>
<evidence type="ECO:0000313" key="11">
    <source>
        <dbReference type="Proteomes" id="UP000176576"/>
    </source>
</evidence>
<comment type="subcellular location">
    <subcellularLocation>
        <location evidence="1">Cell membrane</location>
        <topology evidence="1">Multi-pass membrane protein</topology>
    </subcellularLocation>
</comment>
<organism evidence="10 11">
    <name type="scientific">Candidatus Ryanbacteria bacterium RIFCSPHIGHO2_02_FULL_45_13b</name>
    <dbReference type="NCBI Taxonomy" id="1802117"/>
    <lineage>
        <taxon>Bacteria</taxon>
        <taxon>Candidatus Ryaniibacteriota</taxon>
    </lineage>
</organism>
<dbReference type="Proteomes" id="UP000176576">
    <property type="component" value="Unassembled WGS sequence"/>
</dbReference>
<feature type="transmembrane region" description="Helical" evidence="8">
    <location>
        <begin position="15"/>
        <end position="33"/>
    </location>
</feature>
<keyword evidence="5 8" id="KW-0812">Transmembrane</keyword>
<feature type="transmembrane region" description="Helical" evidence="8">
    <location>
        <begin position="361"/>
        <end position="381"/>
    </location>
</feature>
<comment type="caution">
    <text evidence="10">The sequence shown here is derived from an EMBL/GenBank/DDBJ whole genome shotgun (WGS) entry which is preliminary data.</text>
</comment>
<accession>A0A1G2G7L3</accession>
<proteinExistence type="predicted"/>
<evidence type="ECO:0000259" key="9">
    <source>
        <dbReference type="Pfam" id="PF13231"/>
    </source>
</evidence>
<dbReference type="GO" id="GO:0016763">
    <property type="term" value="F:pentosyltransferase activity"/>
    <property type="evidence" value="ECO:0007669"/>
    <property type="project" value="TreeGrafter"/>
</dbReference>
<evidence type="ECO:0000256" key="1">
    <source>
        <dbReference type="ARBA" id="ARBA00004651"/>
    </source>
</evidence>
<dbReference type="PANTHER" id="PTHR33908:SF11">
    <property type="entry name" value="MEMBRANE PROTEIN"/>
    <property type="match status" value="1"/>
</dbReference>
<gene>
    <name evidence="10" type="ORF">A3J54_03610</name>
</gene>
<evidence type="ECO:0000313" key="10">
    <source>
        <dbReference type="EMBL" id="OGZ46255.1"/>
    </source>
</evidence>
<feature type="transmembrane region" description="Helical" evidence="8">
    <location>
        <begin position="426"/>
        <end position="443"/>
    </location>
</feature>
<feature type="domain" description="Glycosyltransferase RgtA/B/C/D-like" evidence="9">
    <location>
        <begin position="126"/>
        <end position="233"/>
    </location>
</feature>
<feature type="transmembrane region" description="Helical" evidence="8">
    <location>
        <begin position="464"/>
        <end position="484"/>
    </location>
</feature>
<keyword evidence="6 8" id="KW-1133">Transmembrane helix</keyword>
<dbReference type="PANTHER" id="PTHR33908">
    <property type="entry name" value="MANNOSYLTRANSFERASE YKCB-RELATED"/>
    <property type="match status" value="1"/>
</dbReference>
<sequence>MFFMANRYLLGNMNYYHLFAVIILLTMGALMLFSMSQDSLTFDELAHIAAGFGYLKEQDYRLNAEHPPLVKYIAALGANLAVQPYFPTDTAPWKNETKNQWAQWDHGTIFLYQSGNDADAVIFWSRVPMIFLTLFLGVLLYVWSYRRFGGLIALLTTALYAFSPTILAHGRYVTTDMGATLGFFIGITTFVSFLQNRTWARFFAAGIAFGIAQLLKFSLILLIPMYGILILVWIWSRADISNASERIRLFSAYAAQTIGIGIIGVAVIWAAYAQVTARYPLDRNLRDASTLLGTYRFRSHVAFTESLLQHRITQPLGQYLTGVLLANQRAAGGNTTYFLGTVSSKGSVWYFPLLYAVKEQLMSHILAAFALAGFLLHIIKLKAATSAYNRTRAWIASHFELVGAIVVIGVYGTISLVSPLNIGLRHILPTFPFMYILIAYGVTRFLTTDASGNSRALHASFSRALYAIVIVLMASVTIHAYPYYLSYYNVLGGGTENGYQIAVDSNYDWGQDFKRLHIYMDEHGIETIALDYFGGASRDYYLPGRVDGWWSARGAPQGYFAISSTLREGALASWAEGLTPPKPEEAYPWLRGKEPIGRAGMSIFIYKFP</sequence>